<name>A0ABT6VEH3_9GAMM</name>
<proteinExistence type="inferred from homology"/>
<feature type="chain" id="PRO_5045329172" evidence="2">
    <location>
        <begin position="31"/>
        <end position="329"/>
    </location>
</feature>
<keyword evidence="4" id="KW-1185">Reference proteome</keyword>
<dbReference type="PANTHER" id="PTHR42928">
    <property type="entry name" value="TRICARBOXYLATE-BINDING PROTEIN"/>
    <property type="match status" value="1"/>
</dbReference>
<dbReference type="PANTHER" id="PTHR42928:SF5">
    <property type="entry name" value="BLR1237 PROTEIN"/>
    <property type="match status" value="1"/>
</dbReference>
<dbReference type="InterPro" id="IPR042100">
    <property type="entry name" value="Bug_dom1"/>
</dbReference>
<reference evidence="3 4" key="1">
    <citation type="submission" date="2023-04" db="EMBL/GenBank/DDBJ databases">
        <title>Halomonas strains isolated from rhizosphere soil.</title>
        <authorList>
            <person name="Xu L."/>
            <person name="Sun J.-Q."/>
        </authorList>
    </citation>
    <scope>NUCLEOTIDE SEQUENCE [LARGE SCALE GENOMIC DNA]</scope>
    <source>
        <strain evidence="3 4">LN1S58</strain>
    </source>
</reference>
<comment type="similarity">
    <text evidence="1">Belongs to the UPF0065 (bug) family.</text>
</comment>
<evidence type="ECO:0000313" key="4">
    <source>
        <dbReference type="Proteomes" id="UP001244242"/>
    </source>
</evidence>
<protein>
    <submittedName>
        <fullName evidence="3">Tripartite tricarboxylate transporter substrate binding protein</fullName>
    </submittedName>
</protein>
<accession>A0ABT6VEH3</accession>
<feature type="signal peptide" evidence="2">
    <location>
        <begin position="1"/>
        <end position="30"/>
    </location>
</feature>
<gene>
    <name evidence="3" type="ORF">QLQ84_01150</name>
</gene>
<dbReference type="EMBL" id="JASCQO010000008">
    <property type="protein sequence ID" value="MDI5932386.1"/>
    <property type="molecule type" value="Genomic_DNA"/>
</dbReference>
<dbReference type="Pfam" id="PF03401">
    <property type="entry name" value="TctC"/>
    <property type="match status" value="1"/>
</dbReference>
<dbReference type="Proteomes" id="UP001244242">
    <property type="component" value="Unassembled WGS sequence"/>
</dbReference>
<evidence type="ECO:0000256" key="1">
    <source>
        <dbReference type="ARBA" id="ARBA00006987"/>
    </source>
</evidence>
<dbReference type="PIRSF" id="PIRSF017082">
    <property type="entry name" value="YflP"/>
    <property type="match status" value="1"/>
</dbReference>
<organism evidence="3 4">
    <name type="scientific">Halomonas kalidii</name>
    <dbReference type="NCBI Taxonomy" id="3043293"/>
    <lineage>
        <taxon>Bacteria</taxon>
        <taxon>Pseudomonadati</taxon>
        <taxon>Pseudomonadota</taxon>
        <taxon>Gammaproteobacteria</taxon>
        <taxon>Oceanospirillales</taxon>
        <taxon>Halomonadaceae</taxon>
        <taxon>Halomonas</taxon>
    </lineage>
</organism>
<dbReference type="SUPFAM" id="SSF53850">
    <property type="entry name" value="Periplasmic binding protein-like II"/>
    <property type="match status" value="1"/>
</dbReference>
<dbReference type="CDD" id="cd07012">
    <property type="entry name" value="PBP2_Bug_TTT"/>
    <property type="match status" value="1"/>
</dbReference>
<dbReference type="Gene3D" id="3.40.190.150">
    <property type="entry name" value="Bordetella uptake gene, domain 1"/>
    <property type="match status" value="1"/>
</dbReference>
<evidence type="ECO:0000313" key="3">
    <source>
        <dbReference type="EMBL" id="MDI5932386.1"/>
    </source>
</evidence>
<dbReference type="Gene3D" id="3.40.190.10">
    <property type="entry name" value="Periplasmic binding protein-like II"/>
    <property type="match status" value="1"/>
</dbReference>
<sequence length="329" mass="35212">MKTHPISMRKVVLGAMATLLASGLSTATLAADYPSKPIQMIVAFGAGGSTDTMARIFAKYAEEELGQRVVVVNRPGAGGELGWVHLANAAPDGYTIGLINSPAVEVYPFTREESVGYSLDEIRPLANVITDPGVLAVAADSPYQSLDDFVAAVKDDPESVIVSHEGIGGDDHLAALNFAAEADIDLSFVSYNGNAEATAALLGGHITAFEGNMSEAVAQIQEGKARGLAVWADERVEAIADVPTGKEQGYDVQSAASRGFAVPADVPQEIYDTLLDVTRSVVENPEFRAEMERLNMPVNPIYGQEYADFIQDSHDRLKALWEQDPWTEQ</sequence>
<dbReference type="InterPro" id="IPR005064">
    <property type="entry name" value="BUG"/>
</dbReference>
<evidence type="ECO:0000256" key="2">
    <source>
        <dbReference type="SAM" id="SignalP"/>
    </source>
</evidence>
<keyword evidence="2" id="KW-0732">Signal</keyword>
<comment type="caution">
    <text evidence="3">The sequence shown here is derived from an EMBL/GenBank/DDBJ whole genome shotgun (WGS) entry which is preliminary data.</text>
</comment>
<dbReference type="RefSeq" id="WP_282719954.1">
    <property type="nucleotide sequence ID" value="NZ_JASCQO010000008.1"/>
</dbReference>